<keyword evidence="4" id="KW-0378">Hydrolase</keyword>
<comment type="caution">
    <text evidence="4">The sequence shown here is derived from an EMBL/GenBank/DDBJ whole genome shotgun (WGS) entry which is preliminary data.</text>
</comment>
<dbReference type="GO" id="GO:0051082">
    <property type="term" value="F:unfolded protein binding"/>
    <property type="evidence" value="ECO:0007669"/>
    <property type="project" value="InterPro"/>
</dbReference>
<dbReference type="EMBL" id="ASPP01009217">
    <property type="protein sequence ID" value="ETO24449.1"/>
    <property type="molecule type" value="Genomic_DNA"/>
</dbReference>
<gene>
    <name evidence="4" type="ORF">RFI_12709</name>
</gene>
<name>X6NFE1_RETFI</name>
<dbReference type="GO" id="GO:0005737">
    <property type="term" value="C:cytoplasm"/>
    <property type="evidence" value="ECO:0007669"/>
    <property type="project" value="TreeGrafter"/>
</dbReference>
<keyword evidence="3" id="KW-0175">Coiled coil</keyword>
<dbReference type="InterPro" id="IPR009053">
    <property type="entry name" value="Prefoldin"/>
</dbReference>
<keyword evidence="4" id="KW-0540">Nuclease</keyword>
<dbReference type="Pfam" id="PF01920">
    <property type="entry name" value="Prefoldin_2"/>
    <property type="match status" value="1"/>
</dbReference>
<evidence type="ECO:0000256" key="3">
    <source>
        <dbReference type="SAM" id="Coils"/>
    </source>
</evidence>
<feature type="coiled-coil region" evidence="3">
    <location>
        <begin position="26"/>
        <end position="81"/>
    </location>
</feature>
<dbReference type="Proteomes" id="UP000023152">
    <property type="component" value="Unassembled WGS sequence"/>
</dbReference>
<dbReference type="Gene3D" id="1.10.287.370">
    <property type="match status" value="1"/>
</dbReference>
<dbReference type="PANTHER" id="PTHR20903:SF0">
    <property type="entry name" value="PREFOLDIN SUBUNIT 1"/>
    <property type="match status" value="1"/>
</dbReference>
<evidence type="ECO:0000256" key="1">
    <source>
        <dbReference type="ARBA" id="ARBA00008045"/>
    </source>
</evidence>
<reference evidence="4 5" key="1">
    <citation type="journal article" date="2013" name="Curr. Biol.">
        <title>The Genome of the Foraminiferan Reticulomyxa filosa.</title>
        <authorList>
            <person name="Glockner G."/>
            <person name="Hulsmann N."/>
            <person name="Schleicher M."/>
            <person name="Noegel A.A."/>
            <person name="Eichinger L."/>
            <person name="Gallinger C."/>
            <person name="Pawlowski J."/>
            <person name="Sierra R."/>
            <person name="Euteneuer U."/>
            <person name="Pillet L."/>
            <person name="Moustafa A."/>
            <person name="Platzer M."/>
            <person name="Groth M."/>
            <person name="Szafranski K."/>
            <person name="Schliwa M."/>
        </authorList>
    </citation>
    <scope>NUCLEOTIDE SEQUENCE [LARGE SCALE GENOMIC DNA]</scope>
</reference>
<dbReference type="GO" id="GO:0016272">
    <property type="term" value="C:prefoldin complex"/>
    <property type="evidence" value="ECO:0007669"/>
    <property type="project" value="InterPro"/>
</dbReference>
<dbReference type="AlphaFoldDB" id="X6NFE1"/>
<keyword evidence="4" id="KW-0269">Exonuclease</keyword>
<organism evidence="4 5">
    <name type="scientific">Reticulomyxa filosa</name>
    <dbReference type="NCBI Taxonomy" id="46433"/>
    <lineage>
        <taxon>Eukaryota</taxon>
        <taxon>Sar</taxon>
        <taxon>Rhizaria</taxon>
        <taxon>Retaria</taxon>
        <taxon>Foraminifera</taxon>
        <taxon>Monothalamids</taxon>
        <taxon>Reticulomyxidae</taxon>
        <taxon>Reticulomyxa</taxon>
    </lineage>
</organism>
<comment type="similarity">
    <text evidence="1">Belongs to the prefoldin subunit beta family.</text>
</comment>
<evidence type="ECO:0000313" key="5">
    <source>
        <dbReference type="Proteomes" id="UP000023152"/>
    </source>
</evidence>
<keyword evidence="5" id="KW-1185">Reference proteome</keyword>
<keyword evidence="2" id="KW-0143">Chaperone</keyword>
<dbReference type="SUPFAM" id="SSF46579">
    <property type="entry name" value="Prefoldin"/>
    <property type="match status" value="1"/>
</dbReference>
<evidence type="ECO:0000256" key="2">
    <source>
        <dbReference type="ARBA" id="ARBA00023186"/>
    </source>
</evidence>
<dbReference type="InterPro" id="IPR002777">
    <property type="entry name" value="PFD_beta-like"/>
</dbReference>
<proteinExistence type="inferred from homology"/>
<dbReference type="GO" id="GO:0004527">
    <property type="term" value="F:exonuclease activity"/>
    <property type="evidence" value="ECO:0007669"/>
    <property type="project" value="UniProtKB-KW"/>
</dbReference>
<protein>
    <submittedName>
        <fullName evidence="4">Exonuclease sbcC</fullName>
    </submittedName>
</protein>
<dbReference type="PANTHER" id="PTHR20903">
    <property type="entry name" value="PREFOLDIN SUBUNIT 1-RELATED"/>
    <property type="match status" value="1"/>
</dbReference>
<accession>X6NFE1</accession>
<dbReference type="GO" id="GO:0044183">
    <property type="term" value="F:protein folding chaperone"/>
    <property type="evidence" value="ECO:0007669"/>
    <property type="project" value="TreeGrafter"/>
</dbReference>
<evidence type="ECO:0000313" key="4">
    <source>
        <dbReference type="EMBL" id="ETO24449.1"/>
    </source>
</evidence>
<sequence length="155" mass="17900">MMGPTIQLSVDDIEKVIYMCKAKKKMSQKKESAKQMQRELALLQQDLGRAKGQNEEIKLSLTRLKREKSRMSENLHNVKNLGDHNTCWVSVGKMFLKESKSVIVSTIEGDIEHVNKKISDLETRQQSVIENLKTVEKRFEDFVESHKVKDEKPKA</sequence>